<feature type="transmembrane region" description="Helical" evidence="9">
    <location>
        <begin position="197"/>
        <end position="215"/>
    </location>
</feature>
<dbReference type="GO" id="GO:0005789">
    <property type="term" value="C:endoplasmic reticulum membrane"/>
    <property type="evidence" value="ECO:0007669"/>
    <property type="project" value="UniProtKB-SubCell"/>
</dbReference>
<evidence type="ECO:0000256" key="6">
    <source>
        <dbReference type="ARBA" id="ARBA00022989"/>
    </source>
</evidence>
<evidence type="ECO:0000256" key="4">
    <source>
        <dbReference type="ARBA" id="ARBA00022824"/>
    </source>
</evidence>
<evidence type="ECO:0000256" key="3">
    <source>
        <dbReference type="ARBA" id="ARBA00022692"/>
    </source>
</evidence>
<keyword evidence="3 9" id="KW-0812">Transmembrane</keyword>
<keyword evidence="6 9" id="KW-1133">Transmembrane helix</keyword>
<dbReference type="EMBL" id="LWDP01000010">
    <property type="protein sequence ID" value="ORD94770.1"/>
    <property type="molecule type" value="Genomic_DNA"/>
</dbReference>
<feature type="transmembrane region" description="Helical" evidence="9">
    <location>
        <begin position="150"/>
        <end position="177"/>
    </location>
</feature>
<sequence length="216" mass="25135">MADCSELVKNVPMDYKMTSHVVKAGQEYVNKKIDSKRFAFIRVYFEVNNAYILDKLRLILYPFNNTLDYLLKPDLYIPLMSLLTLVMLRSLQIGLSKEFHPEKLFLMVSRNLLAQIGISCVYYAVGFVLGLRLGLITLICFTGYKYYPILIVKLLLLFGFRVIGYVALAYLLLVYFFFYSRSIKVEIERSKEMALNLYFVFGTALVELLVMVYLVR</sequence>
<dbReference type="InterPro" id="IPR005578">
    <property type="entry name" value="Yif1_fam"/>
</dbReference>
<keyword evidence="7 9" id="KW-0333">Golgi apparatus</keyword>
<dbReference type="VEuPathDB" id="MicrosporidiaDB:ECANGB1_2785"/>
<dbReference type="GO" id="GO:0015031">
    <property type="term" value="P:protein transport"/>
    <property type="evidence" value="ECO:0007669"/>
    <property type="project" value="UniProtKB-KW"/>
</dbReference>
<dbReference type="Pfam" id="PF03878">
    <property type="entry name" value="YIF1"/>
    <property type="match status" value="2"/>
</dbReference>
<reference evidence="10 11" key="1">
    <citation type="journal article" date="2017" name="Environ. Microbiol.">
        <title>Decay of the glycolytic pathway and adaptation to intranuclear parasitism within Enterocytozoonidae microsporidia.</title>
        <authorList>
            <person name="Wiredu Boakye D."/>
            <person name="Jaroenlak P."/>
            <person name="Prachumwat A."/>
            <person name="Williams T.A."/>
            <person name="Bateman K.S."/>
            <person name="Itsathitphaisarn O."/>
            <person name="Sritunyalucksana K."/>
            <person name="Paszkiewicz K.H."/>
            <person name="Moore K.A."/>
            <person name="Stentiford G.D."/>
            <person name="Williams B.A."/>
        </authorList>
    </citation>
    <scope>NUCLEOTIDE SEQUENCE [LARGE SCALE GENOMIC DNA]</scope>
    <source>
        <strain evidence="10 11">GB1</strain>
    </source>
</reference>
<keyword evidence="2 9" id="KW-0813">Transport</keyword>
<name>A0A1Y1S8J3_9MICR</name>
<dbReference type="Proteomes" id="UP000192639">
    <property type="component" value="Unassembled WGS sequence"/>
</dbReference>
<organism evidence="10 11">
    <name type="scientific">Enterospora canceri</name>
    <dbReference type="NCBI Taxonomy" id="1081671"/>
    <lineage>
        <taxon>Eukaryota</taxon>
        <taxon>Fungi</taxon>
        <taxon>Fungi incertae sedis</taxon>
        <taxon>Microsporidia</taxon>
        <taxon>Enterocytozoonidae</taxon>
        <taxon>Enterospora</taxon>
    </lineage>
</organism>
<dbReference type="GO" id="GO:0006888">
    <property type="term" value="P:endoplasmic reticulum to Golgi vesicle-mediated transport"/>
    <property type="evidence" value="ECO:0007669"/>
    <property type="project" value="UniProtKB-UniRule"/>
</dbReference>
<keyword evidence="5 9" id="KW-0653">Protein transport</keyword>
<evidence type="ECO:0000313" key="11">
    <source>
        <dbReference type="Proteomes" id="UP000192639"/>
    </source>
</evidence>
<keyword evidence="4 9" id="KW-0256">Endoplasmic reticulum</keyword>
<keyword evidence="8 9" id="KW-0472">Membrane</keyword>
<dbReference type="OrthoDB" id="337750at2759"/>
<dbReference type="GO" id="GO:0000139">
    <property type="term" value="C:Golgi membrane"/>
    <property type="evidence" value="ECO:0007669"/>
    <property type="project" value="UniProtKB-SubCell"/>
</dbReference>
<comment type="subcellular location">
    <subcellularLocation>
        <location evidence="9">Endoplasmic reticulum membrane</location>
        <topology evidence="9">Multi-pass membrane protein</topology>
    </subcellularLocation>
    <subcellularLocation>
        <location evidence="9">Golgi apparatus membrane</location>
        <topology evidence="9">Multi-pass membrane protein</topology>
    </subcellularLocation>
</comment>
<evidence type="ECO:0000256" key="1">
    <source>
        <dbReference type="ARBA" id="ARBA00009727"/>
    </source>
</evidence>
<evidence type="ECO:0000256" key="2">
    <source>
        <dbReference type="ARBA" id="ARBA00022448"/>
    </source>
</evidence>
<feature type="transmembrane region" description="Helical" evidence="9">
    <location>
        <begin position="116"/>
        <end position="144"/>
    </location>
</feature>
<dbReference type="GO" id="GO:0030134">
    <property type="term" value="C:COPII-coated ER to Golgi transport vesicle"/>
    <property type="evidence" value="ECO:0007669"/>
    <property type="project" value="TreeGrafter"/>
</dbReference>
<dbReference type="GO" id="GO:0005793">
    <property type="term" value="C:endoplasmic reticulum-Golgi intermediate compartment"/>
    <property type="evidence" value="ECO:0007669"/>
    <property type="project" value="UniProtKB-UniRule"/>
</dbReference>
<evidence type="ECO:0000313" key="10">
    <source>
        <dbReference type="EMBL" id="ORD94770.1"/>
    </source>
</evidence>
<comment type="function">
    <text evidence="9">Has a role in transport between endoplasmic reticulum and Golgi.</text>
</comment>
<dbReference type="AlphaFoldDB" id="A0A1Y1S8J3"/>
<evidence type="ECO:0000256" key="5">
    <source>
        <dbReference type="ARBA" id="ARBA00022927"/>
    </source>
</evidence>
<keyword evidence="11" id="KW-1185">Reference proteome</keyword>
<evidence type="ECO:0000256" key="9">
    <source>
        <dbReference type="RuleBase" id="RU368073"/>
    </source>
</evidence>
<evidence type="ECO:0000256" key="7">
    <source>
        <dbReference type="ARBA" id="ARBA00023034"/>
    </source>
</evidence>
<comment type="caution">
    <text evidence="10">The sequence shown here is derived from an EMBL/GenBank/DDBJ whole genome shotgun (WGS) entry which is preliminary data.</text>
</comment>
<comment type="similarity">
    <text evidence="1 9">Belongs to the YIF1 family.</text>
</comment>
<gene>
    <name evidence="10" type="ORF">ECANGB1_2785</name>
</gene>
<accession>A0A1Y1S8J3</accession>
<evidence type="ECO:0000256" key="8">
    <source>
        <dbReference type="ARBA" id="ARBA00023136"/>
    </source>
</evidence>
<proteinExistence type="inferred from homology"/>
<dbReference type="PANTHER" id="PTHR14083">
    <property type="entry name" value="YIP1 INTERACTING FACTOR HOMOLOG YIF1 PROTEIN"/>
    <property type="match status" value="1"/>
</dbReference>
<protein>
    <recommendedName>
        <fullName evidence="9">Protein YIF1</fullName>
    </recommendedName>
</protein>
<dbReference type="PANTHER" id="PTHR14083:SF0">
    <property type="entry name" value="YIP1D-INTERACTING FACTOR 1, ISOFORM C"/>
    <property type="match status" value="1"/>
</dbReference>